<evidence type="ECO:0000313" key="2">
    <source>
        <dbReference type="Proteomes" id="UP001524435"/>
    </source>
</evidence>
<comment type="caution">
    <text evidence="1">The sequence shown here is derived from an EMBL/GenBank/DDBJ whole genome shotgun (WGS) entry which is preliminary data.</text>
</comment>
<protein>
    <submittedName>
        <fullName evidence="1">Uncharacterized protein</fullName>
    </submittedName>
</protein>
<name>A0ABT1SJG7_9FIRM</name>
<proteinExistence type="predicted"/>
<gene>
    <name evidence="1" type="ORF">NE663_03615</name>
</gene>
<dbReference type="RefSeq" id="WP_256197494.1">
    <property type="nucleotide sequence ID" value="NZ_JANGCH010000003.1"/>
</dbReference>
<dbReference type="EMBL" id="JANGCH010000003">
    <property type="protein sequence ID" value="MCQ5121344.1"/>
    <property type="molecule type" value="Genomic_DNA"/>
</dbReference>
<sequence length="141" mass="15992">MSPKIKMSDIHDDRDDDIIELSEDELKEILADDDFDDREEYGEVHSFVFSNSDPYAKVEPRPDDAPKREFAFDEKGNIVVKNPSAFWLPRVEIVDEIGGTEYTVTGSYDGEETLDKKLKRIMEQNAATAADDELGITEDGE</sequence>
<evidence type="ECO:0000313" key="1">
    <source>
        <dbReference type="EMBL" id="MCQ5121344.1"/>
    </source>
</evidence>
<organism evidence="1 2">
    <name type="scientific">Massilicoli timonensis</name>
    <dbReference type="NCBI Taxonomy" id="2015901"/>
    <lineage>
        <taxon>Bacteria</taxon>
        <taxon>Bacillati</taxon>
        <taxon>Bacillota</taxon>
        <taxon>Erysipelotrichia</taxon>
        <taxon>Erysipelotrichales</taxon>
        <taxon>Erysipelotrichaceae</taxon>
        <taxon>Massilicoli</taxon>
    </lineage>
</organism>
<keyword evidence="2" id="KW-1185">Reference proteome</keyword>
<dbReference type="Proteomes" id="UP001524435">
    <property type="component" value="Unassembled WGS sequence"/>
</dbReference>
<accession>A0ABT1SJG7</accession>
<reference evidence="1 2" key="1">
    <citation type="submission" date="2022-06" db="EMBL/GenBank/DDBJ databases">
        <title>Isolation of gut microbiota from human fecal samples.</title>
        <authorList>
            <person name="Pamer E.G."/>
            <person name="Barat B."/>
            <person name="Waligurski E."/>
            <person name="Medina S."/>
            <person name="Paddock L."/>
            <person name="Mostad J."/>
        </authorList>
    </citation>
    <scope>NUCLEOTIDE SEQUENCE [LARGE SCALE GENOMIC DNA]</scope>
    <source>
        <strain evidence="1 2">DFI.6.1</strain>
    </source>
</reference>